<dbReference type="AlphaFoldDB" id="A0ABD0LSZ7"/>
<proteinExistence type="inferred from homology"/>
<feature type="domain" description="Protein kinase" evidence="3">
    <location>
        <begin position="1"/>
        <end position="245"/>
    </location>
</feature>
<dbReference type="EMBL" id="JACVVK020000025">
    <property type="protein sequence ID" value="KAK7502601.1"/>
    <property type="molecule type" value="Genomic_DNA"/>
</dbReference>
<evidence type="ECO:0000256" key="1">
    <source>
        <dbReference type="ARBA" id="ARBA00038349"/>
    </source>
</evidence>
<dbReference type="InterPro" id="IPR000719">
    <property type="entry name" value="Prot_kinase_dom"/>
</dbReference>
<accession>A0ABD0LSZ7</accession>
<dbReference type="Gene3D" id="3.30.200.20">
    <property type="entry name" value="Phosphorylase Kinase, domain 1"/>
    <property type="match status" value="1"/>
</dbReference>
<evidence type="ECO:0000256" key="2">
    <source>
        <dbReference type="SAM" id="MobiDB-lite"/>
    </source>
</evidence>
<dbReference type="SUPFAM" id="SSF48371">
    <property type="entry name" value="ARM repeat"/>
    <property type="match status" value="1"/>
</dbReference>
<dbReference type="PANTHER" id="PTHR12984">
    <property type="entry name" value="SCY1-RELATED S/T PROTEIN KINASE-LIKE"/>
    <property type="match status" value="1"/>
</dbReference>
<dbReference type="PROSITE" id="PS50011">
    <property type="entry name" value="PROTEIN_KINASE_DOM"/>
    <property type="match status" value="1"/>
</dbReference>
<dbReference type="InterPro" id="IPR011009">
    <property type="entry name" value="Kinase-like_dom_sf"/>
</dbReference>
<dbReference type="SUPFAM" id="SSF56112">
    <property type="entry name" value="Protein kinase-like (PK-like)"/>
    <property type="match status" value="1"/>
</dbReference>
<feature type="compositionally biased region" description="Polar residues" evidence="2">
    <location>
        <begin position="724"/>
        <end position="735"/>
    </location>
</feature>
<feature type="compositionally biased region" description="Polar residues" evidence="2">
    <location>
        <begin position="561"/>
        <end position="570"/>
    </location>
</feature>
<feature type="compositionally biased region" description="Basic and acidic residues" evidence="2">
    <location>
        <begin position="534"/>
        <end position="560"/>
    </location>
</feature>
<comment type="caution">
    <text evidence="4">The sequence shown here is derived from an EMBL/GenBank/DDBJ whole genome shotgun (WGS) entry which is preliminary data.</text>
</comment>
<dbReference type="Gene3D" id="1.10.510.10">
    <property type="entry name" value="Transferase(Phosphotransferase) domain 1"/>
    <property type="match status" value="1"/>
</dbReference>
<protein>
    <recommendedName>
        <fullName evidence="3">Protein kinase domain-containing protein</fullName>
    </recommendedName>
</protein>
<sequence>MGAENSILERCQWGEEVQVSGLDWNLQHAETKDGRLVTVFEPKKFERKYNEMLQRLAQSLKTLRHPSILRFAGAGQTSECVQLVTEHVVPLVSVLDKLSAYEICAGLYDTMDAIVFLHDKVGICHNNISLGAIFVAYDGGWRLGELQHACPFALATSEYLDSCRAFRDQGALSPEEKQGKVEVKDGCGHVRDVYALGVLIEQLVDGLSELGEYTKTFEQRVASCLSADPALRPNVLTLKNDSLFLNDFVQILSFLRNVALKTAEEKMEFFSGLLPRLLALPEDLIGRRLAIPLLSRFVLLDDAAVTHIIPHLLTPKSDAQPEGSTIPGVTPMLSEVVFRTHVIPELQKILLVHDAHIRLVLLEHFSRYAHLFDTDVLREEIFPQILLGLRDTSDAIVAASLRALSDLVPLLGGDTVIGGQRRTFFFHGLPKFTVPGQMSSSDREKSPSSLTEAMHPLKSMANGKPLLKELASLSRKPKGDPEMEKKKMAERERRREEARLRREERQRRLKQQSNREDNADSTKNEAEAAGDAHILTDSEAVSHKDGSEKETVSDDAKDFDNNQNNSFRSSKLSHDSSEAETREPASQDEWSDWENTEVDSALKSCDDVISEEIEAELAQMSAGAPRAQGLGNKVQTSPDPYRVGSPVIPDWEDPQQAVTSDESSHSFHQDGPQGSADESRTTKDWEEPRKASSEKLNSSSPSPGKGLKLVAKKKITTASAAKTRSNQPKKSSSANDLGFGYDIKSIELPTVKQEVDFFADMMPDIKTGGSGPLLELKDASADTHAEVGSSAGKQSSNLFAVAAEQTEDDAGGWGEDADWGTDDF</sequence>
<feature type="compositionally biased region" description="Basic and acidic residues" evidence="2">
    <location>
        <begin position="477"/>
        <end position="506"/>
    </location>
</feature>
<dbReference type="Gene3D" id="1.25.10.10">
    <property type="entry name" value="Leucine-rich Repeat Variant"/>
    <property type="match status" value="1"/>
</dbReference>
<gene>
    <name evidence="4" type="ORF">BaRGS_00006176</name>
</gene>
<feature type="compositionally biased region" description="Basic and acidic residues" evidence="2">
    <location>
        <begin position="572"/>
        <end position="585"/>
    </location>
</feature>
<dbReference type="InterPro" id="IPR011989">
    <property type="entry name" value="ARM-like"/>
</dbReference>
<evidence type="ECO:0000259" key="3">
    <source>
        <dbReference type="PROSITE" id="PS50011"/>
    </source>
</evidence>
<comment type="similarity">
    <text evidence="1">Belongs to the protein kinase superfamily.</text>
</comment>
<dbReference type="InterPro" id="IPR051177">
    <property type="entry name" value="CIK-Related_Protein"/>
</dbReference>
<dbReference type="Proteomes" id="UP001519460">
    <property type="component" value="Unassembled WGS sequence"/>
</dbReference>
<feature type="compositionally biased region" description="Basic and acidic residues" evidence="2">
    <location>
        <begin position="513"/>
        <end position="526"/>
    </location>
</feature>
<evidence type="ECO:0000313" key="4">
    <source>
        <dbReference type="EMBL" id="KAK7502601.1"/>
    </source>
</evidence>
<dbReference type="InterPro" id="IPR016024">
    <property type="entry name" value="ARM-type_fold"/>
</dbReference>
<dbReference type="PANTHER" id="PTHR12984:SF15">
    <property type="entry name" value="PROTEIN-ASSOCIATING WITH THE CARBOXYL-TERMINAL DOMAIN OF EZRIN"/>
    <property type="match status" value="1"/>
</dbReference>
<feature type="region of interest" description="Disordered" evidence="2">
    <location>
        <begin position="472"/>
        <end position="738"/>
    </location>
</feature>
<organism evidence="4 5">
    <name type="scientific">Batillaria attramentaria</name>
    <dbReference type="NCBI Taxonomy" id="370345"/>
    <lineage>
        <taxon>Eukaryota</taxon>
        <taxon>Metazoa</taxon>
        <taxon>Spiralia</taxon>
        <taxon>Lophotrochozoa</taxon>
        <taxon>Mollusca</taxon>
        <taxon>Gastropoda</taxon>
        <taxon>Caenogastropoda</taxon>
        <taxon>Sorbeoconcha</taxon>
        <taxon>Cerithioidea</taxon>
        <taxon>Batillariidae</taxon>
        <taxon>Batillaria</taxon>
    </lineage>
</organism>
<dbReference type="SMART" id="SM00220">
    <property type="entry name" value="S_TKc"/>
    <property type="match status" value="1"/>
</dbReference>
<reference evidence="4 5" key="1">
    <citation type="journal article" date="2023" name="Sci. Data">
        <title>Genome assembly of the Korean intertidal mud-creeper Batillaria attramentaria.</title>
        <authorList>
            <person name="Patra A.K."/>
            <person name="Ho P.T."/>
            <person name="Jun S."/>
            <person name="Lee S.J."/>
            <person name="Kim Y."/>
            <person name="Won Y.J."/>
        </authorList>
    </citation>
    <scope>NUCLEOTIDE SEQUENCE [LARGE SCALE GENOMIC DNA]</scope>
    <source>
        <strain evidence="4">Wonlab-2016</strain>
    </source>
</reference>
<evidence type="ECO:0000313" key="5">
    <source>
        <dbReference type="Proteomes" id="UP001519460"/>
    </source>
</evidence>
<keyword evidence="5" id="KW-1185">Reference proteome</keyword>
<feature type="compositionally biased region" description="Basic and acidic residues" evidence="2">
    <location>
        <begin position="677"/>
        <end position="693"/>
    </location>
</feature>
<name>A0ABD0LSZ7_9CAEN</name>